<gene>
    <name evidence="2" type="ORF">OXPF_01380</name>
</gene>
<keyword evidence="3" id="KW-1185">Reference proteome</keyword>
<feature type="compositionally biased region" description="Basic and acidic residues" evidence="1">
    <location>
        <begin position="53"/>
        <end position="62"/>
    </location>
</feature>
<dbReference type="EMBL" id="LKET01000012">
    <property type="protein sequence ID" value="KPU46219.1"/>
    <property type="molecule type" value="Genomic_DNA"/>
</dbReference>
<dbReference type="STRING" id="36849.OXPF_01380"/>
<sequence>MSTKVGKGQVILSSVLPSAKEYIISAYATDRLRPRDAKKREKRDVNNAWGKRGSKEREEASKSAHKSKKKYGKENDDNFGWQDLKDKNFNKIGMATRVLIGVGGVLLIGGTLVEDVLTSGAGIANDGVTISDGVSMVVRAFTN</sequence>
<dbReference type="AlphaFoldDB" id="A0A0P8WBY2"/>
<accession>A0A0P8WBY2</accession>
<comment type="caution">
    <text evidence="2">The sequence shown here is derived from an EMBL/GenBank/DDBJ whole genome shotgun (WGS) entry which is preliminary data.</text>
</comment>
<proteinExistence type="predicted"/>
<dbReference type="Proteomes" id="UP000050326">
    <property type="component" value="Unassembled WGS sequence"/>
</dbReference>
<organism evidence="2 3">
    <name type="scientific">Oxobacter pfennigii</name>
    <dbReference type="NCBI Taxonomy" id="36849"/>
    <lineage>
        <taxon>Bacteria</taxon>
        <taxon>Bacillati</taxon>
        <taxon>Bacillota</taxon>
        <taxon>Clostridia</taxon>
        <taxon>Eubacteriales</taxon>
        <taxon>Clostridiaceae</taxon>
        <taxon>Oxobacter</taxon>
    </lineage>
</organism>
<evidence type="ECO:0000313" key="3">
    <source>
        <dbReference type="Proteomes" id="UP000050326"/>
    </source>
</evidence>
<protein>
    <submittedName>
        <fullName evidence="2">Uncharacterized protein</fullName>
    </submittedName>
</protein>
<feature type="compositionally biased region" description="Basic and acidic residues" evidence="1">
    <location>
        <begin position="34"/>
        <end position="45"/>
    </location>
</feature>
<evidence type="ECO:0000313" key="2">
    <source>
        <dbReference type="EMBL" id="KPU46219.1"/>
    </source>
</evidence>
<name>A0A0P8WBY2_9CLOT</name>
<feature type="region of interest" description="Disordered" evidence="1">
    <location>
        <begin position="34"/>
        <end position="82"/>
    </location>
</feature>
<evidence type="ECO:0000256" key="1">
    <source>
        <dbReference type="SAM" id="MobiDB-lite"/>
    </source>
</evidence>
<reference evidence="2 3" key="1">
    <citation type="submission" date="2015-09" db="EMBL/GenBank/DDBJ databases">
        <title>Genome sequence of Oxobacter pfennigii DSM 3222.</title>
        <authorList>
            <person name="Poehlein A."/>
            <person name="Bengelsdorf F.R."/>
            <person name="Schiel-Bengelsdorf B."/>
            <person name="Duerre P."/>
            <person name="Daniel R."/>
        </authorList>
    </citation>
    <scope>NUCLEOTIDE SEQUENCE [LARGE SCALE GENOMIC DNA]</scope>
    <source>
        <strain evidence="2 3">DSM 3222</strain>
    </source>
</reference>